<evidence type="ECO:0000313" key="7">
    <source>
        <dbReference type="RefSeq" id="XP_055897806.1"/>
    </source>
</evidence>
<dbReference type="RefSeq" id="XP_055897807.1">
    <property type="nucleotide sequence ID" value="XM_056041832.1"/>
</dbReference>
<dbReference type="PROSITE" id="PS00018">
    <property type="entry name" value="EF_HAND_1"/>
    <property type="match status" value="1"/>
</dbReference>
<name>A0A9W3BE92_BIOGL</name>
<evidence type="ECO:0000313" key="3">
    <source>
        <dbReference type="Proteomes" id="UP001165740"/>
    </source>
</evidence>
<protein>
    <submittedName>
        <fullName evidence="4 5">Uncharacterized protein LOC106072275 isoform X1</fullName>
    </submittedName>
</protein>
<organism evidence="3 8">
    <name type="scientific">Biomphalaria glabrata</name>
    <name type="common">Bloodfluke planorb</name>
    <name type="synonym">Freshwater snail</name>
    <dbReference type="NCBI Taxonomy" id="6526"/>
    <lineage>
        <taxon>Eukaryota</taxon>
        <taxon>Metazoa</taxon>
        <taxon>Spiralia</taxon>
        <taxon>Lophotrochozoa</taxon>
        <taxon>Mollusca</taxon>
        <taxon>Gastropoda</taxon>
        <taxon>Heterobranchia</taxon>
        <taxon>Euthyneura</taxon>
        <taxon>Panpulmonata</taxon>
        <taxon>Hygrophila</taxon>
        <taxon>Lymnaeoidea</taxon>
        <taxon>Planorbidae</taxon>
        <taxon>Biomphalaria</taxon>
    </lineage>
</organism>
<dbReference type="RefSeq" id="XP_055897805.1">
    <property type="nucleotide sequence ID" value="XM_056041830.1"/>
</dbReference>
<dbReference type="RefSeq" id="XP_055897804.1">
    <property type="nucleotide sequence ID" value="XM_056041829.1"/>
</dbReference>
<evidence type="ECO:0000313" key="5">
    <source>
        <dbReference type="RefSeq" id="XP_055897804.1"/>
    </source>
</evidence>
<dbReference type="InterPro" id="IPR011992">
    <property type="entry name" value="EF-hand-dom_pair"/>
</dbReference>
<feature type="chain" id="PRO_5044703075" evidence="2">
    <location>
        <begin position="28"/>
        <end position="212"/>
    </location>
</feature>
<dbReference type="GeneID" id="106072275"/>
<dbReference type="InterPro" id="IPR018247">
    <property type="entry name" value="EF_Hand_1_Ca_BS"/>
</dbReference>
<dbReference type="Proteomes" id="UP001165740">
    <property type="component" value="Chromosome 9"/>
</dbReference>
<keyword evidence="2" id="KW-0732">Signal</keyword>
<evidence type="ECO:0000313" key="6">
    <source>
        <dbReference type="RefSeq" id="XP_055897805.1"/>
    </source>
</evidence>
<dbReference type="SUPFAM" id="SSF47473">
    <property type="entry name" value="EF-hand"/>
    <property type="match status" value="1"/>
</dbReference>
<evidence type="ECO:0000313" key="4">
    <source>
        <dbReference type="RefSeq" id="XP_055897803.1"/>
    </source>
</evidence>
<dbReference type="RefSeq" id="XP_055897806.1">
    <property type="nucleotide sequence ID" value="XM_056041831.1"/>
</dbReference>
<feature type="signal peptide" evidence="2">
    <location>
        <begin position="1"/>
        <end position="27"/>
    </location>
</feature>
<proteinExistence type="predicted"/>
<keyword evidence="3" id="KW-1185">Reference proteome</keyword>
<sequence length="212" mass="23893">MEIINCHQWKIVSCSIFLANYLNLVLTAPTTESPVTISFNHNPNRFLLDTDSLDFNKDGCISEKEEIDAFIAHVSSLLPKTTTNMLKARSTVFRSDVNRDGKICWCDFVAIYLQERNSHSKNIAPFTVLPDNAMFVQLDTDHDGQLKGVEKDNLEKEFSSCLEMDHAKLIVRSMDEKVNKDDSISLEEYERFMSGVSHTETGASPKPATGKP</sequence>
<evidence type="ECO:0000313" key="8">
    <source>
        <dbReference type="RefSeq" id="XP_055897807.1"/>
    </source>
</evidence>
<gene>
    <name evidence="4 5 6 7 8" type="primary">LOC106072275</name>
</gene>
<dbReference type="RefSeq" id="XP_055897803.1">
    <property type="nucleotide sequence ID" value="XM_056041828.1"/>
</dbReference>
<dbReference type="AlphaFoldDB" id="A0A9W3BE92"/>
<dbReference type="OrthoDB" id="6143642at2759"/>
<keyword evidence="1" id="KW-0106">Calcium</keyword>
<dbReference type="Gene3D" id="1.10.238.10">
    <property type="entry name" value="EF-hand"/>
    <property type="match status" value="2"/>
</dbReference>
<evidence type="ECO:0000256" key="1">
    <source>
        <dbReference type="ARBA" id="ARBA00022837"/>
    </source>
</evidence>
<accession>A0A9W3BE92</accession>
<reference evidence="4 5" key="1">
    <citation type="submission" date="2025-04" db="UniProtKB">
        <authorList>
            <consortium name="RefSeq"/>
        </authorList>
    </citation>
    <scope>IDENTIFICATION</scope>
</reference>
<evidence type="ECO:0000256" key="2">
    <source>
        <dbReference type="SAM" id="SignalP"/>
    </source>
</evidence>